<feature type="domain" description="Coenzyme Q-binding protein COQ10 START" evidence="4">
    <location>
        <begin position="49"/>
        <end position="179"/>
    </location>
</feature>
<dbReference type="PANTHER" id="PTHR12901:SF10">
    <property type="entry name" value="COENZYME Q-BINDING PROTEIN COQ10, MITOCHONDRIAL"/>
    <property type="match status" value="1"/>
</dbReference>
<evidence type="ECO:0000256" key="1">
    <source>
        <dbReference type="ARBA" id="ARBA00006885"/>
    </source>
</evidence>
<reference evidence="5" key="2">
    <citation type="journal article" date="2017" name="J. Med. Entomol.">
        <title>Transcriptome Analysis of the Triatoma infestans (Hemiptera: Reduviidae) Integument.</title>
        <authorList>
            <person name="Calderon-Fernandez G.M."/>
            <person name="Moriconi D.E."/>
            <person name="Dulbecco A.B."/>
            <person name="Juarez M.P."/>
        </authorList>
    </citation>
    <scope>NUCLEOTIDE SEQUENCE</scope>
    <source>
        <strain evidence="5">Int1</strain>
        <tissue evidence="5">Integument</tissue>
    </source>
</reference>
<dbReference type="GO" id="GO:0048039">
    <property type="term" value="F:ubiquinone binding"/>
    <property type="evidence" value="ECO:0007669"/>
    <property type="project" value="InterPro"/>
</dbReference>
<feature type="non-terminal residue" evidence="5">
    <location>
        <position position="1"/>
    </location>
</feature>
<evidence type="ECO:0000256" key="2">
    <source>
        <dbReference type="ARBA" id="ARBA00011814"/>
    </source>
</evidence>
<dbReference type="CDD" id="cd07813">
    <property type="entry name" value="COQ10p_like"/>
    <property type="match status" value="1"/>
</dbReference>
<comment type="subunit">
    <text evidence="2">Interacts with coenzyme Q.</text>
</comment>
<comment type="similarity">
    <text evidence="1">Belongs to the COQ10 family.</text>
</comment>
<evidence type="ECO:0000256" key="3">
    <source>
        <dbReference type="ARBA" id="ARBA00024947"/>
    </source>
</evidence>
<evidence type="ECO:0000313" key="5">
    <source>
        <dbReference type="EMBL" id="JAS02335.1"/>
    </source>
</evidence>
<dbReference type="AlphaFoldDB" id="A0A171APM6"/>
<proteinExistence type="inferred from homology"/>
<dbReference type="InterPro" id="IPR044996">
    <property type="entry name" value="COQ10-like"/>
</dbReference>
<organism evidence="5">
    <name type="scientific">Triatoma infestans</name>
    <name type="common">Assassin bug</name>
    <dbReference type="NCBI Taxonomy" id="30076"/>
    <lineage>
        <taxon>Eukaryota</taxon>
        <taxon>Metazoa</taxon>
        <taxon>Ecdysozoa</taxon>
        <taxon>Arthropoda</taxon>
        <taxon>Hexapoda</taxon>
        <taxon>Insecta</taxon>
        <taxon>Pterygota</taxon>
        <taxon>Neoptera</taxon>
        <taxon>Paraneoptera</taxon>
        <taxon>Hemiptera</taxon>
        <taxon>Heteroptera</taxon>
        <taxon>Panheteroptera</taxon>
        <taxon>Cimicomorpha</taxon>
        <taxon>Reduviidae</taxon>
        <taxon>Triatominae</taxon>
        <taxon>Triatoma</taxon>
    </lineage>
</organism>
<dbReference type="GO" id="GO:0045333">
    <property type="term" value="P:cellular respiration"/>
    <property type="evidence" value="ECO:0007669"/>
    <property type="project" value="InterPro"/>
</dbReference>
<dbReference type="InterPro" id="IPR023393">
    <property type="entry name" value="START-like_dom_sf"/>
</dbReference>
<dbReference type="Pfam" id="PF03364">
    <property type="entry name" value="Polyketide_cyc"/>
    <property type="match status" value="1"/>
</dbReference>
<dbReference type="EMBL" id="GEMB01000804">
    <property type="protein sequence ID" value="JAS02335.1"/>
    <property type="molecule type" value="Transcribed_RNA"/>
</dbReference>
<dbReference type="GO" id="GO:0005739">
    <property type="term" value="C:mitochondrion"/>
    <property type="evidence" value="ECO:0007669"/>
    <property type="project" value="TreeGrafter"/>
</dbReference>
<name>A0A171APM6_TRIIF</name>
<evidence type="ECO:0000259" key="4">
    <source>
        <dbReference type="Pfam" id="PF03364"/>
    </source>
</evidence>
<dbReference type="Gene3D" id="3.30.530.20">
    <property type="match status" value="1"/>
</dbReference>
<sequence length="200" mass="23229">CFIIVAFEVPKMKIAKTLLTKNIYGILFNKRNLGSWKKEYSDHKIAGFSMEQMFEVVSDVENYATFLPFCQKSIVHTRTEKELLGELQVGFPPVTESYVSKVTLVRPYLVKADCTDGRLFHHLNTTWRFTKPRLRNAHHFPNSCSVHFYISFEFKSLLHSQLANIFFDHLVSQMEAAFFKEAYRRYGAPKWTKSGTDAPT</sequence>
<protein>
    <submittedName>
        <fullName evidence="5">Coenzyme q-binding protein coq10-like protein mitochondrial</fullName>
    </submittedName>
</protein>
<dbReference type="SUPFAM" id="SSF55961">
    <property type="entry name" value="Bet v1-like"/>
    <property type="match status" value="1"/>
</dbReference>
<reference evidence="5" key="1">
    <citation type="submission" date="2016-04" db="EMBL/GenBank/DDBJ databases">
        <authorList>
            <person name="Calderon-Fernandez G.M.Sr."/>
        </authorList>
    </citation>
    <scope>NUCLEOTIDE SEQUENCE</scope>
    <source>
        <strain evidence="5">Int1</strain>
        <tissue evidence="5">Integument</tissue>
    </source>
</reference>
<comment type="function">
    <text evidence="3">Required for the function of coenzyme Q in the respiratory chain. May serve as a chaperone or may be involved in the transport of Q6 from its site of synthesis to the catalytic sites of the respiratory complexes.</text>
</comment>
<accession>A0A171APM6</accession>
<dbReference type="PANTHER" id="PTHR12901">
    <property type="entry name" value="SPERM PROTEIN HOMOLOG"/>
    <property type="match status" value="1"/>
</dbReference>
<dbReference type="InterPro" id="IPR005031">
    <property type="entry name" value="COQ10_START"/>
</dbReference>